<dbReference type="PANTHER" id="PTHR43386">
    <property type="entry name" value="OLIGOPEPTIDE TRANSPORT SYSTEM PERMEASE PROTEIN APPC"/>
    <property type="match status" value="1"/>
</dbReference>
<feature type="transmembrane region" description="Helical" evidence="7">
    <location>
        <begin position="137"/>
        <end position="157"/>
    </location>
</feature>
<evidence type="ECO:0000313" key="12">
    <source>
        <dbReference type="Proteomes" id="UP000246114"/>
    </source>
</evidence>
<proteinExistence type="inferred from homology"/>
<feature type="transmembrane region" description="Helical" evidence="7">
    <location>
        <begin position="276"/>
        <end position="296"/>
    </location>
</feature>
<feature type="transmembrane region" description="Helical" evidence="7">
    <location>
        <begin position="100"/>
        <end position="125"/>
    </location>
</feature>
<evidence type="ECO:0000313" key="9">
    <source>
        <dbReference type="EMBL" id="PWL52457.1"/>
    </source>
</evidence>
<dbReference type="GO" id="GO:0055085">
    <property type="term" value="P:transmembrane transport"/>
    <property type="evidence" value="ECO:0007669"/>
    <property type="project" value="InterPro"/>
</dbReference>
<accession>A0A1I2LE34</accession>
<feature type="transmembrane region" description="Helical" evidence="7">
    <location>
        <begin position="34"/>
        <end position="56"/>
    </location>
</feature>
<evidence type="ECO:0000256" key="6">
    <source>
        <dbReference type="ARBA" id="ARBA00023136"/>
    </source>
</evidence>
<keyword evidence="4 7" id="KW-0812">Transmembrane</keyword>
<evidence type="ECO:0000256" key="4">
    <source>
        <dbReference type="ARBA" id="ARBA00022692"/>
    </source>
</evidence>
<evidence type="ECO:0000256" key="3">
    <source>
        <dbReference type="ARBA" id="ARBA00022475"/>
    </source>
</evidence>
<dbReference type="InterPro" id="IPR050366">
    <property type="entry name" value="BP-dependent_transpt_permease"/>
</dbReference>
<dbReference type="CDD" id="cd06261">
    <property type="entry name" value="TM_PBP2"/>
    <property type="match status" value="1"/>
</dbReference>
<dbReference type="AlphaFoldDB" id="A0A1I2LE34"/>
<dbReference type="GO" id="GO:0005886">
    <property type="term" value="C:plasma membrane"/>
    <property type="evidence" value="ECO:0007669"/>
    <property type="project" value="UniProtKB-SubCell"/>
</dbReference>
<dbReference type="EMBL" id="FOOE01000009">
    <property type="protein sequence ID" value="SFF75737.1"/>
    <property type="molecule type" value="Genomic_DNA"/>
</dbReference>
<sequence length="309" mass="34259">MAENKGVENTQKTKVEKIESPWTVAWKRLRKNRLAIIGLIMLIVMILVCMLGPTVFKLVKGYDYTDMVGMKFEKPSGKFLLGTDNLGRDVFLRVIKGGQISLFVGISAVLIQVVLGTILGIVAGYYGGIVDSIIMRIVDVFMSLPSLPLLLIVAAVLSDMNFPPEYRMFVVMFILGFLSWPGLCRMIRGQVLSIREQEYMQAADALGIRDSKKMFRHIFPNVVPIIIVNATLGLGGTILSESSLSYLGLGVVAPTPSWGNLIQTVNDFYNLKNRGWLWIPPGICIFITVMAINLFGDGLRDAIDPKLKK</sequence>
<keyword evidence="3" id="KW-1003">Cell membrane</keyword>
<evidence type="ECO:0000256" key="5">
    <source>
        <dbReference type="ARBA" id="ARBA00022989"/>
    </source>
</evidence>
<dbReference type="Pfam" id="PF00528">
    <property type="entry name" value="BPD_transp_1"/>
    <property type="match status" value="1"/>
</dbReference>
<dbReference type="EMBL" id="QAMZ01000049">
    <property type="protein sequence ID" value="PWL52457.1"/>
    <property type="molecule type" value="Genomic_DNA"/>
</dbReference>
<comment type="subcellular location">
    <subcellularLocation>
        <location evidence="1 7">Cell membrane</location>
        <topology evidence="1 7">Multi-pass membrane protein</topology>
    </subcellularLocation>
</comment>
<dbReference type="PANTHER" id="PTHR43386:SF1">
    <property type="entry name" value="D,D-DIPEPTIDE TRANSPORT SYSTEM PERMEASE PROTEIN DDPC-RELATED"/>
    <property type="match status" value="1"/>
</dbReference>
<evidence type="ECO:0000256" key="1">
    <source>
        <dbReference type="ARBA" id="ARBA00004651"/>
    </source>
</evidence>
<name>A0A1I2LE34_9CLOT</name>
<dbReference type="SUPFAM" id="SSF161098">
    <property type="entry name" value="MetI-like"/>
    <property type="match status" value="1"/>
</dbReference>
<dbReference type="OrthoDB" id="9783218at2"/>
<feature type="transmembrane region" description="Helical" evidence="7">
    <location>
        <begin position="218"/>
        <end position="239"/>
    </location>
</feature>
<dbReference type="NCBIfam" id="NF045476">
    <property type="entry name" value="Opp4C"/>
    <property type="match status" value="1"/>
</dbReference>
<organism evidence="10 11">
    <name type="scientific">Clostridium cadaveris</name>
    <dbReference type="NCBI Taxonomy" id="1529"/>
    <lineage>
        <taxon>Bacteria</taxon>
        <taxon>Bacillati</taxon>
        <taxon>Bacillota</taxon>
        <taxon>Clostridia</taxon>
        <taxon>Eubacteriales</taxon>
        <taxon>Clostridiaceae</taxon>
        <taxon>Clostridium</taxon>
    </lineage>
</organism>
<dbReference type="InterPro" id="IPR025966">
    <property type="entry name" value="OppC_N"/>
</dbReference>
<gene>
    <name evidence="9" type="ORF">DBY38_11040</name>
    <name evidence="10" type="ORF">SAMN04487885_10974</name>
</gene>
<feature type="transmembrane region" description="Helical" evidence="7">
    <location>
        <begin position="169"/>
        <end position="187"/>
    </location>
</feature>
<dbReference type="InterPro" id="IPR035906">
    <property type="entry name" value="MetI-like_sf"/>
</dbReference>
<keyword evidence="6 7" id="KW-0472">Membrane</keyword>
<dbReference type="GeneID" id="90545879"/>
<dbReference type="Pfam" id="PF12911">
    <property type="entry name" value="OppC_N"/>
    <property type="match status" value="1"/>
</dbReference>
<keyword evidence="5 7" id="KW-1133">Transmembrane helix</keyword>
<dbReference type="RefSeq" id="WP_027637577.1">
    <property type="nucleotide sequence ID" value="NZ_BAAACD010000005.1"/>
</dbReference>
<dbReference type="InterPro" id="IPR053523">
    <property type="entry name" value="Oligopeptide_permease_AppC"/>
</dbReference>
<evidence type="ECO:0000256" key="2">
    <source>
        <dbReference type="ARBA" id="ARBA00022448"/>
    </source>
</evidence>
<dbReference type="InterPro" id="IPR000515">
    <property type="entry name" value="MetI-like"/>
</dbReference>
<feature type="domain" description="ABC transmembrane type-1" evidence="8">
    <location>
        <begin position="98"/>
        <end position="296"/>
    </location>
</feature>
<reference evidence="10 11" key="1">
    <citation type="submission" date="2016-10" db="EMBL/GenBank/DDBJ databases">
        <authorList>
            <person name="de Groot N.N."/>
        </authorList>
    </citation>
    <scope>NUCLEOTIDE SEQUENCE [LARGE SCALE GENOMIC DNA]</scope>
    <source>
        <strain evidence="10 11">NLAE-zl-G419</strain>
    </source>
</reference>
<reference evidence="9 12" key="2">
    <citation type="submission" date="2018-03" db="EMBL/GenBank/DDBJ databases">
        <title>The uncultured portion of the human microbiome is neutrally assembled.</title>
        <authorList>
            <person name="Jeraldo P."/>
            <person name="Boardman L."/>
            <person name="White B.A."/>
            <person name="Nelson H."/>
            <person name="Goldenfeld N."/>
            <person name="Chia N."/>
        </authorList>
    </citation>
    <scope>NUCLEOTIDE SEQUENCE [LARGE SCALE GENOMIC DNA]</scope>
    <source>
        <strain evidence="9">CIM:MAG 903</strain>
    </source>
</reference>
<dbReference type="Proteomes" id="UP000182135">
    <property type="component" value="Unassembled WGS sequence"/>
</dbReference>
<keyword evidence="2 7" id="KW-0813">Transport</keyword>
<evidence type="ECO:0000313" key="11">
    <source>
        <dbReference type="Proteomes" id="UP000182135"/>
    </source>
</evidence>
<dbReference type="PROSITE" id="PS50928">
    <property type="entry name" value="ABC_TM1"/>
    <property type="match status" value="1"/>
</dbReference>
<dbReference type="Proteomes" id="UP000246114">
    <property type="component" value="Unassembled WGS sequence"/>
</dbReference>
<evidence type="ECO:0000256" key="7">
    <source>
        <dbReference type="RuleBase" id="RU363032"/>
    </source>
</evidence>
<evidence type="ECO:0000259" key="8">
    <source>
        <dbReference type="PROSITE" id="PS50928"/>
    </source>
</evidence>
<dbReference type="eggNOG" id="COG1173">
    <property type="taxonomic scope" value="Bacteria"/>
</dbReference>
<comment type="similarity">
    <text evidence="7">Belongs to the binding-protein-dependent transport system permease family.</text>
</comment>
<dbReference type="STRING" id="1529.SAMN04487885_10974"/>
<keyword evidence="11" id="KW-1185">Reference proteome</keyword>
<protein>
    <submittedName>
        <fullName evidence="9">ABC transporter permease</fullName>
    </submittedName>
    <submittedName>
        <fullName evidence="10">Peptide/nickel transport system permease protein</fullName>
    </submittedName>
</protein>
<dbReference type="Gene3D" id="1.10.3720.10">
    <property type="entry name" value="MetI-like"/>
    <property type="match status" value="1"/>
</dbReference>
<evidence type="ECO:0000313" key="10">
    <source>
        <dbReference type="EMBL" id="SFF75737.1"/>
    </source>
</evidence>